<dbReference type="Pfam" id="PF07992">
    <property type="entry name" value="Pyr_redox_2"/>
    <property type="match status" value="1"/>
</dbReference>
<dbReference type="GO" id="GO:0012501">
    <property type="term" value="P:programmed cell death"/>
    <property type="evidence" value="ECO:0007669"/>
    <property type="project" value="TreeGrafter"/>
</dbReference>
<evidence type="ECO:0000256" key="2">
    <source>
        <dbReference type="ARBA" id="ARBA00022827"/>
    </source>
</evidence>
<keyword evidence="2" id="KW-0274">FAD</keyword>
<evidence type="ECO:0000259" key="4">
    <source>
        <dbReference type="Pfam" id="PF07992"/>
    </source>
</evidence>
<dbReference type="SUPFAM" id="SSF51905">
    <property type="entry name" value="FAD/NAD(P)-binding domain"/>
    <property type="match status" value="1"/>
</dbReference>
<dbReference type="GO" id="GO:0005737">
    <property type="term" value="C:cytoplasm"/>
    <property type="evidence" value="ECO:0007669"/>
    <property type="project" value="TreeGrafter"/>
</dbReference>
<keyword evidence="3" id="KW-0560">Oxidoreductase</keyword>
<dbReference type="GO" id="GO:0033108">
    <property type="term" value="P:mitochondrial respiratory chain complex assembly"/>
    <property type="evidence" value="ECO:0007669"/>
    <property type="project" value="TreeGrafter"/>
</dbReference>
<reference evidence="6" key="1">
    <citation type="submission" date="2016-10" db="EMBL/GenBank/DDBJ databases">
        <authorList>
            <person name="Varghese N."/>
            <person name="Submissions S."/>
        </authorList>
    </citation>
    <scope>NUCLEOTIDE SEQUENCE [LARGE SCALE GENOMIC DNA]</scope>
    <source>
        <strain evidence="6">DSM 23439</strain>
    </source>
</reference>
<evidence type="ECO:0000256" key="1">
    <source>
        <dbReference type="ARBA" id="ARBA00022630"/>
    </source>
</evidence>
<dbReference type="PRINTS" id="PR00411">
    <property type="entry name" value="PNDRDTASEI"/>
</dbReference>
<dbReference type="SUPFAM" id="SSF55424">
    <property type="entry name" value="FAD/NAD-linked reductases, dimerisation (C-terminal) domain"/>
    <property type="match status" value="1"/>
</dbReference>
<sequence length="398" mass="43682">MQRHDYLIIGAGMVAANAVDGIREHDKTGSIAILGAEPDGPVTRPALSKKLWTDPDFTYEKIWMTPEEDEHTTLYIDTRVESINRDERTVTTASGEVHGYGKLLLATGGTPVTLEDLPAGDRVLYFRTVRDYDRLRELAGSQRHIVVVGGSYIGTEIAAALVQNDTQVTLVYPEEVLGGKMFPPSLASRYHQSYLDHDVKLLGGRSVESGRVNGDHVTLSLDDDSTLEADAVVFGLGVTPNVEIAETAGLEVDGGVVVNERLQTVDENIFAAGDVACYPDRILGRRRIEHVDHANQSGMTVGHIMAGSSETYDHTPYFYSTVFDMAYRAVGTLDSSLDTIEDWATPQEQGVVYYLDADKVQGVLQLNMDPEKLHEARRVLADTSEQSEETLIGRIEIA</sequence>
<accession>A0A1I1I7P3</accession>
<gene>
    <name evidence="5" type="ORF">SAMN05421848_0935</name>
</gene>
<dbReference type="InterPro" id="IPR016156">
    <property type="entry name" value="FAD/NAD-linked_Rdtase_dimer_sf"/>
</dbReference>
<evidence type="ECO:0000256" key="3">
    <source>
        <dbReference type="ARBA" id="ARBA00023002"/>
    </source>
</evidence>
<dbReference type="RefSeq" id="WP_090131264.1">
    <property type="nucleotide sequence ID" value="NZ_FOLY01000002.1"/>
</dbReference>
<dbReference type="Gene3D" id="3.30.390.30">
    <property type="match status" value="1"/>
</dbReference>
<keyword evidence="6" id="KW-1185">Reference proteome</keyword>
<evidence type="ECO:0000313" key="6">
    <source>
        <dbReference type="Proteomes" id="UP000199046"/>
    </source>
</evidence>
<dbReference type="GO" id="GO:0016174">
    <property type="term" value="F:NAD(P)H oxidase H2O2-forming activity"/>
    <property type="evidence" value="ECO:0007669"/>
    <property type="project" value="TreeGrafter"/>
</dbReference>
<dbReference type="Proteomes" id="UP000199046">
    <property type="component" value="Unassembled WGS sequence"/>
</dbReference>
<dbReference type="GO" id="GO:0071949">
    <property type="term" value="F:FAD binding"/>
    <property type="evidence" value="ECO:0007669"/>
    <property type="project" value="TreeGrafter"/>
</dbReference>
<dbReference type="Gene3D" id="3.50.50.60">
    <property type="entry name" value="FAD/NAD(P)-binding domain"/>
    <property type="match status" value="2"/>
</dbReference>
<keyword evidence="1" id="KW-0285">Flavoprotein</keyword>
<evidence type="ECO:0000313" key="5">
    <source>
        <dbReference type="EMBL" id="SFC29793.1"/>
    </source>
</evidence>
<dbReference type="PANTHER" id="PTHR43557:SF4">
    <property type="entry name" value="APOPTOSIS-INDUCING FACTOR 1, MITOCHONDRIAL"/>
    <property type="match status" value="1"/>
</dbReference>
<protein>
    <submittedName>
        <fullName evidence="5">Pyridine nucleotide-disulphide oxidoreductase</fullName>
    </submittedName>
</protein>
<name>A0A1I1I7P3_9GAMM</name>
<proteinExistence type="predicted"/>
<organism evidence="5 6">
    <name type="scientific">Kushneria avicenniae</name>
    <dbReference type="NCBI Taxonomy" id="402385"/>
    <lineage>
        <taxon>Bacteria</taxon>
        <taxon>Pseudomonadati</taxon>
        <taxon>Pseudomonadota</taxon>
        <taxon>Gammaproteobacteria</taxon>
        <taxon>Oceanospirillales</taxon>
        <taxon>Halomonadaceae</taxon>
        <taxon>Kushneria</taxon>
    </lineage>
</organism>
<dbReference type="PRINTS" id="PR00368">
    <property type="entry name" value="FADPNR"/>
</dbReference>
<dbReference type="AlphaFoldDB" id="A0A1I1I7P3"/>
<dbReference type="PANTHER" id="PTHR43557">
    <property type="entry name" value="APOPTOSIS-INDUCING FACTOR 1"/>
    <property type="match status" value="1"/>
</dbReference>
<dbReference type="InterPro" id="IPR050446">
    <property type="entry name" value="FAD-oxidoreductase/Apoptosis"/>
</dbReference>
<dbReference type="InterPro" id="IPR036188">
    <property type="entry name" value="FAD/NAD-bd_sf"/>
</dbReference>
<dbReference type="STRING" id="402385.SAMN05421848_0935"/>
<feature type="domain" description="FAD/NAD(P)-binding" evidence="4">
    <location>
        <begin position="5"/>
        <end position="298"/>
    </location>
</feature>
<dbReference type="OrthoDB" id="9800607at2"/>
<dbReference type="EMBL" id="FOLY01000002">
    <property type="protein sequence ID" value="SFC29793.1"/>
    <property type="molecule type" value="Genomic_DNA"/>
</dbReference>
<dbReference type="InterPro" id="IPR023753">
    <property type="entry name" value="FAD/NAD-binding_dom"/>
</dbReference>